<organism evidence="2">
    <name type="scientific">marine metagenome</name>
    <dbReference type="NCBI Taxonomy" id="408172"/>
    <lineage>
        <taxon>unclassified sequences</taxon>
        <taxon>metagenomes</taxon>
        <taxon>ecological metagenomes</taxon>
    </lineage>
</organism>
<feature type="domain" description="Glycosyl hydrolase family 13 catalytic" evidence="1">
    <location>
        <begin position="28"/>
        <end position="345"/>
    </location>
</feature>
<dbReference type="Gene3D" id="2.60.40.1180">
    <property type="entry name" value="Golgi alpha-mannosidase II"/>
    <property type="match status" value="1"/>
</dbReference>
<dbReference type="Pfam" id="PF00128">
    <property type="entry name" value="Alpha-amylase"/>
    <property type="match status" value="1"/>
</dbReference>
<name>A0A381TBW0_9ZZZZ</name>
<reference evidence="2" key="1">
    <citation type="submission" date="2018-05" db="EMBL/GenBank/DDBJ databases">
        <authorList>
            <person name="Lanie J.A."/>
            <person name="Ng W.-L."/>
            <person name="Kazmierczak K.M."/>
            <person name="Andrzejewski T.M."/>
            <person name="Davidsen T.M."/>
            <person name="Wayne K.J."/>
            <person name="Tettelin H."/>
            <person name="Glass J.I."/>
            <person name="Rusch D."/>
            <person name="Podicherti R."/>
            <person name="Tsui H.-C.T."/>
            <person name="Winkler M.E."/>
        </authorList>
    </citation>
    <scope>NUCLEOTIDE SEQUENCE</scope>
</reference>
<dbReference type="CDD" id="cd11313">
    <property type="entry name" value="AmyAc_arch_bac_AmyA"/>
    <property type="match status" value="1"/>
</dbReference>
<gene>
    <name evidence="2" type="ORF">METZ01_LOCUS65942</name>
</gene>
<feature type="non-terminal residue" evidence="2">
    <location>
        <position position="1"/>
    </location>
</feature>
<evidence type="ECO:0000259" key="1">
    <source>
        <dbReference type="SMART" id="SM00642"/>
    </source>
</evidence>
<dbReference type="EMBL" id="UINC01004269">
    <property type="protein sequence ID" value="SVA13088.1"/>
    <property type="molecule type" value="Genomic_DNA"/>
</dbReference>
<protein>
    <recommendedName>
        <fullName evidence="1">Glycosyl hydrolase family 13 catalytic domain-containing protein</fullName>
    </recommendedName>
</protein>
<dbReference type="AlphaFoldDB" id="A0A381TBW0"/>
<dbReference type="PANTHER" id="PTHR47786">
    <property type="entry name" value="ALPHA-1,4-GLUCAN:MALTOSE-1-PHOSPHATE MALTOSYLTRANSFERASE"/>
    <property type="match status" value="1"/>
</dbReference>
<accession>A0A381TBW0</accession>
<sequence length="435" mass="51230">VILSCNNQELVKNNAEQEVWHKNATIYEVNLRQFTEEGTFRAFLPHIERIHDLGIDILWFMPIHPIGEKNRKGVLGSYYSVKDYRGINPEFGTKEDFMAIIEKAHSLDMKVLMDWVANHTAFDHDWTEEHKEWYTLDSLGNFQPPIGTDWWDVADLNYDIVEMRLAMVDAMKYWVEDFDIDGFRCDAASWLPVDFWSQAIASLNKLKPVFMLAEAENPALHEVGFDMTYTWEYLHVTNEIAKGNMYFEDLDKLMIKEDSVYTEEAYRLYFTTNHDENSWNGTVFERYGNTHLLQAILVFTIDGMPLLYSGQEAGLKKRLKFFEKDAIEWGDYIYADFFSALLKLHQKHPALWNGKYGGTFEKMDYEDDDLYCYQRVKEDNRVFVFLNFSDTIKFIDLKEPIIQSLTELYSQEKTDLLNKVELGPLGYKVFYTDLY</sequence>
<proteinExistence type="predicted"/>
<dbReference type="GO" id="GO:0005975">
    <property type="term" value="P:carbohydrate metabolic process"/>
    <property type="evidence" value="ECO:0007669"/>
    <property type="project" value="InterPro"/>
</dbReference>
<dbReference type="Gene3D" id="3.20.20.80">
    <property type="entry name" value="Glycosidases"/>
    <property type="match status" value="1"/>
</dbReference>
<dbReference type="SUPFAM" id="SSF51011">
    <property type="entry name" value="Glycosyl hydrolase domain"/>
    <property type="match status" value="1"/>
</dbReference>
<dbReference type="InterPro" id="IPR006047">
    <property type="entry name" value="GH13_cat_dom"/>
</dbReference>
<evidence type="ECO:0000313" key="2">
    <source>
        <dbReference type="EMBL" id="SVA13088.1"/>
    </source>
</evidence>
<dbReference type="InterPro" id="IPR017853">
    <property type="entry name" value="GH"/>
</dbReference>
<dbReference type="InterPro" id="IPR013780">
    <property type="entry name" value="Glyco_hydro_b"/>
</dbReference>
<dbReference type="PANTHER" id="PTHR47786:SF2">
    <property type="entry name" value="GLYCOSYL HYDROLASE FAMILY 13 CATALYTIC DOMAIN-CONTAINING PROTEIN"/>
    <property type="match status" value="1"/>
</dbReference>
<dbReference type="SUPFAM" id="SSF51445">
    <property type="entry name" value="(Trans)glycosidases"/>
    <property type="match status" value="1"/>
</dbReference>
<dbReference type="SMART" id="SM00642">
    <property type="entry name" value="Aamy"/>
    <property type="match status" value="1"/>
</dbReference>